<evidence type="ECO:0000313" key="7">
    <source>
        <dbReference type="Proteomes" id="UP000651112"/>
    </source>
</evidence>
<dbReference type="InterPro" id="IPR006311">
    <property type="entry name" value="TAT_signal"/>
</dbReference>
<sequence length="635" mass="71658">MKNNRRDFLKAIGIGSGALLVDPVLAKNISEKDSLGEVQDVGSVFAIREIETDYLIAGGGMAGVCNALSAVRNGLKVILIQNRSRLGGNASSEIRMHICGASQLKQVWRETGILEEMMLTESYINQQNSWEIFDYVLYDKVLSNPDITLLFDTMLYGVQTEGDKVKEIHAYCSQTEEIYKIKAKYFADCTGDGTLAALTGAEFMRGREAKSEYNEPLGLETADDITMGNSLLFMASEHPKEMRFKAPTWARKYEFSDFKHRRIRSWEYGYWWIELGGLENIVHDGQKIRHDLMAVVFGVWDYIKNSGNHPESANWALSWFGAIPGKRESRRVTGDYVLTQNDILKQRNFDDRVAYGGWPLDDHLPAGMDDTSLSPFRSIPLKGPYSIPLRTLYSKTYENLVMAGRNISVTHVALSTTRVMATCATLGQAIGTAVAFCVKDGLTPRELVQNKVKLKEYQQLLLRQDQAILNVKNEDKRDLALQAKVTASAELSGFEAKKIIDGINRDIQDGDSHQWRASLLTGDQAIELSWTKPQILSKVELTFDTGLDRHLRLSGEKVVLERQIRGPQPETISDYILEMYNGNSLIKREEVNDNFLRKVTHSFQVVKVDKVKLVVKKSHGDENARLFEVRCYGQE</sequence>
<comment type="caution">
    <text evidence="6">The sequence shown here is derived from an EMBL/GenBank/DDBJ whole genome shotgun (WGS) entry which is preliminary data.</text>
</comment>
<evidence type="ECO:0000256" key="4">
    <source>
        <dbReference type="ARBA" id="ARBA00023004"/>
    </source>
</evidence>
<evidence type="ECO:0000256" key="1">
    <source>
        <dbReference type="ARBA" id="ARBA00022485"/>
    </source>
</evidence>
<gene>
    <name evidence="6" type="ORF">H8B21_17655</name>
</gene>
<dbReference type="InterPro" id="IPR039650">
    <property type="entry name" value="HdrA-like"/>
</dbReference>
<keyword evidence="3" id="KW-0560">Oxidoreductase</keyword>
<keyword evidence="7" id="KW-1185">Reference proteome</keyword>
<dbReference type="InterPro" id="IPR036188">
    <property type="entry name" value="FAD/NAD-bd_sf"/>
</dbReference>
<dbReference type="Gene3D" id="2.60.120.260">
    <property type="entry name" value="Galactose-binding domain-like"/>
    <property type="match status" value="1"/>
</dbReference>
<dbReference type="PANTHER" id="PTHR43498:SF1">
    <property type="entry name" value="COB--COM HETERODISULFIDE REDUCTASE IRON-SULFUR SUBUNIT A"/>
    <property type="match status" value="1"/>
</dbReference>
<accession>A0ABR7XWI3</accession>
<evidence type="ECO:0000256" key="5">
    <source>
        <dbReference type="ARBA" id="ARBA00023014"/>
    </source>
</evidence>
<organism evidence="6 7">
    <name type="scientific">Sphingobacterium chuzhouense</name>
    <dbReference type="NCBI Taxonomy" id="1742264"/>
    <lineage>
        <taxon>Bacteria</taxon>
        <taxon>Pseudomonadati</taxon>
        <taxon>Bacteroidota</taxon>
        <taxon>Sphingobacteriia</taxon>
        <taxon>Sphingobacteriales</taxon>
        <taxon>Sphingobacteriaceae</taxon>
        <taxon>Sphingobacterium</taxon>
    </lineage>
</organism>
<keyword evidence="4" id="KW-0408">Iron</keyword>
<dbReference type="EMBL" id="JACNYL010000004">
    <property type="protein sequence ID" value="MBD1423394.1"/>
    <property type="molecule type" value="Genomic_DNA"/>
</dbReference>
<dbReference type="PANTHER" id="PTHR43498">
    <property type="entry name" value="FERREDOXIN:COB-COM HETERODISULFIDE REDUCTASE SUBUNIT A"/>
    <property type="match status" value="1"/>
</dbReference>
<dbReference type="Proteomes" id="UP000651112">
    <property type="component" value="Unassembled WGS sequence"/>
</dbReference>
<proteinExistence type="predicted"/>
<name>A0ABR7XWI3_9SPHI</name>
<dbReference type="SUPFAM" id="SSF49785">
    <property type="entry name" value="Galactose-binding domain-like"/>
    <property type="match status" value="1"/>
</dbReference>
<evidence type="ECO:0000256" key="2">
    <source>
        <dbReference type="ARBA" id="ARBA00022723"/>
    </source>
</evidence>
<dbReference type="SUPFAM" id="SSF51905">
    <property type="entry name" value="FAD/NAD(P)-binding domain"/>
    <property type="match status" value="1"/>
</dbReference>
<keyword evidence="1" id="KW-0004">4Fe-4S</keyword>
<dbReference type="Gene3D" id="3.50.50.60">
    <property type="entry name" value="FAD/NAD(P)-binding domain"/>
    <property type="match status" value="1"/>
</dbReference>
<reference evidence="6 7" key="1">
    <citation type="submission" date="2020-08" db="EMBL/GenBank/DDBJ databases">
        <title>Sphingobacterium sp. DN00404 isolated from aquaculture water.</title>
        <authorList>
            <person name="Zhang M."/>
        </authorList>
    </citation>
    <scope>NUCLEOTIDE SEQUENCE [LARGE SCALE GENOMIC DNA]</scope>
    <source>
        <strain evidence="6 7">KCTC 42746</strain>
    </source>
</reference>
<evidence type="ECO:0000256" key="3">
    <source>
        <dbReference type="ARBA" id="ARBA00023002"/>
    </source>
</evidence>
<keyword evidence="2" id="KW-0479">Metal-binding</keyword>
<protein>
    <submittedName>
        <fullName evidence="6">FAD-dependent oxidoreductase</fullName>
    </submittedName>
</protein>
<dbReference type="RefSeq" id="WP_190315169.1">
    <property type="nucleotide sequence ID" value="NZ_JACNYL010000004.1"/>
</dbReference>
<keyword evidence="5" id="KW-0411">Iron-sulfur</keyword>
<evidence type="ECO:0000313" key="6">
    <source>
        <dbReference type="EMBL" id="MBD1423394.1"/>
    </source>
</evidence>
<dbReference type="InterPro" id="IPR008979">
    <property type="entry name" value="Galactose-bd-like_sf"/>
</dbReference>
<dbReference type="Pfam" id="PF12831">
    <property type="entry name" value="FAD_oxidored"/>
    <property type="match status" value="1"/>
</dbReference>
<dbReference type="PROSITE" id="PS51318">
    <property type="entry name" value="TAT"/>
    <property type="match status" value="1"/>
</dbReference>